<reference evidence="9" key="2">
    <citation type="submission" date="2025-08" db="UniProtKB">
        <authorList>
            <consortium name="RefSeq"/>
        </authorList>
    </citation>
    <scope>IDENTIFICATION</scope>
    <source>
        <tissue evidence="9">Leaf</tissue>
    </source>
</reference>
<evidence type="ECO:0000256" key="3">
    <source>
        <dbReference type="ARBA" id="ARBA00023127"/>
    </source>
</evidence>
<dbReference type="OrthoDB" id="306099at2759"/>
<dbReference type="InterPro" id="IPR013763">
    <property type="entry name" value="Cyclin-like_dom"/>
</dbReference>
<keyword evidence="4" id="KW-0131">Cell cycle</keyword>
<evidence type="ECO:0000256" key="5">
    <source>
        <dbReference type="RuleBase" id="RU000383"/>
    </source>
</evidence>
<dbReference type="InterPro" id="IPR006671">
    <property type="entry name" value="Cyclin_N"/>
</dbReference>
<evidence type="ECO:0000256" key="2">
    <source>
        <dbReference type="ARBA" id="ARBA00022618"/>
    </source>
</evidence>
<dbReference type="GO" id="GO:0005634">
    <property type="term" value="C:nucleus"/>
    <property type="evidence" value="ECO:0000318"/>
    <property type="project" value="GO_Central"/>
</dbReference>
<dbReference type="Gene3D" id="1.10.472.10">
    <property type="entry name" value="Cyclin-like"/>
    <property type="match status" value="2"/>
</dbReference>
<feature type="region of interest" description="Disordered" evidence="6">
    <location>
        <begin position="255"/>
        <end position="276"/>
    </location>
</feature>
<dbReference type="SUPFAM" id="SSF47954">
    <property type="entry name" value="Cyclin-like"/>
    <property type="match status" value="2"/>
</dbReference>
<dbReference type="RefSeq" id="XP_016447388.1">
    <property type="nucleotide sequence ID" value="XM_016591902.1"/>
</dbReference>
<dbReference type="AlphaFoldDB" id="A0A1S3Y556"/>
<dbReference type="OMA" id="CEYVNKE"/>
<dbReference type="FunFam" id="1.10.472.10:FF:000060">
    <property type="entry name" value="D6-type cyclin"/>
    <property type="match status" value="1"/>
</dbReference>
<dbReference type="GO" id="GO:0005737">
    <property type="term" value="C:cytoplasm"/>
    <property type="evidence" value="ECO:0000318"/>
    <property type="project" value="GO_Central"/>
</dbReference>
<dbReference type="InterPro" id="IPR039361">
    <property type="entry name" value="Cyclin"/>
</dbReference>
<dbReference type="GO" id="GO:0016538">
    <property type="term" value="F:cyclin-dependent protein serine/threonine kinase regulator activity"/>
    <property type="evidence" value="ECO:0000318"/>
    <property type="project" value="GO_Central"/>
</dbReference>
<dbReference type="KEGG" id="nta:107772402"/>
<dbReference type="InterPro" id="IPR004367">
    <property type="entry name" value="Cyclin_C-dom"/>
</dbReference>
<feature type="domain" description="Cyclin-like" evidence="7">
    <location>
        <begin position="52"/>
        <end position="139"/>
    </location>
</feature>
<dbReference type="RefSeq" id="XP_016447388.1">
    <property type="nucleotide sequence ID" value="XM_016591902.2"/>
</dbReference>
<dbReference type="PaxDb" id="4097-A0A1S3Y556"/>
<evidence type="ECO:0000259" key="7">
    <source>
        <dbReference type="SMART" id="SM00385"/>
    </source>
</evidence>
<dbReference type="PANTHER" id="PTHR10177">
    <property type="entry name" value="CYCLINS"/>
    <property type="match status" value="1"/>
</dbReference>
<keyword evidence="8" id="KW-1185">Reference proteome</keyword>
<keyword evidence="3 5" id="KW-0195">Cyclin</keyword>
<organism evidence="8 9">
    <name type="scientific">Nicotiana tabacum</name>
    <name type="common">Common tobacco</name>
    <dbReference type="NCBI Taxonomy" id="4097"/>
    <lineage>
        <taxon>Eukaryota</taxon>
        <taxon>Viridiplantae</taxon>
        <taxon>Streptophyta</taxon>
        <taxon>Embryophyta</taxon>
        <taxon>Tracheophyta</taxon>
        <taxon>Spermatophyta</taxon>
        <taxon>Magnoliopsida</taxon>
        <taxon>eudicotyledons</taxon>
        <taxon>Gunneridae</taxon>
        <taxon>Pentapetalae</taxon>
        <taxon>asterids</taxon>
        <taxon>lamiids</taxon>
        <taxon>Solanales</taxon>
        <taxon>Solanaceae</taxon>
        <taxon>Nicotianoideae</taxon>
        <taxon>Nicotianeae</taxon>
        <taxon>Nicotiana</taxon>
    </lineage>
</organism>
<sequence length="293" mass="33917">MKFDLENPLTSSKEHENDTVSALFAAQSDHMPSFFSFKSTDILFSIRHHAFSLISQARFSYNLDEFSTYLAVNYIDRFLSKQPVPQNKPWILRLLVIASLSLAAKMRSINLSLFDFQREDVGLIFDVESIQRMEVLILTTLNWRLRSITPFAFLDFINSLFELSDSSLSQTLKDRATDIIFNSHYEVKLFEYKPSILAAWALLCAAQELIPQQFSFFLDAVSKCEYINKEELVNCWAVMRDATINEMTSSSFTPKSVLDYEDTSPENENNSKRRRLSDLRNDQTLHISQLQHC</sequence>
<dbReference type="InterPro" id="IPR036915">
    <property type="entry name" value="Cyclin-like_sf"/>
</dbReference>
<comment type="similarity">
    <text evidence="1">Belongs to the cyclin family. Cyclin D subfamily.</text>
</comment>
<protein>
    <submittedName>
        <fullName evidence="9">Cyclin-D6-1 isoform X1</fullName>
    </submittedName>
</protein>
<dbReference type="GO" id="GO:0051301">
    <property type="term" value="P:cell division"/>
    <property type="evidence" value="ECO:0007669"/>
    <property type="project" value="UniProtKB-KW"/>
</dbReference>
<evidence type="ECO:0000313" key="9">
    <source>
        <dbReference type="RefSeq" id="XP_016447388.1"/>
    </source>
</evidence>
<gene>
    <name evidence="9" type="primary">LOC107772402</name>
</gene>
<dbReference type="STRING" id="4097.A0A1S3Y556"/>
<dbReference type="Pfam" id="PF02984">
    <property type="entry name" value="Cyclin_C"/>
    <property type="match status" value="1"/>
</dbReference>
<evidence type="ECO:0000313" key="8">
    <source>
        <dbReference type="Proteomes" id="UP000790787"/>
    </source>
</evidence>
<dbReference type="SMR" id="A0A1S3Y556"/>
<evidence type="ECO:0000256" key="1">
    <source>
        <dbReference type="ARBA" id="ARBA00009065"/>
    </source>
</evidence>
<dbReference type="SMART" id="SM00385">
    <property type="entry name" value="CYCLIN"/>
    <property type="match status" value="1"/>
</dbReference>
<accession>A0A1S3Y556</accession>
<evidence type="ECO:0000256" key="6">
    <source>
        <dbReference type="SAM" id="MobiDB-lite"/>
    </source>
</evidence>
<proteinExistence type="inferred from homology"/>
<keyword evidence="2" id="KW-0132">Cell division</keyword>
<dbReference type="GO" id="GO:0000082">
    <property type="term" value="P:G1/S transition of mitotic cell cycle"/>
    <property type="evidence" value="ECO:0000318"/>
    <property type="project" value="GO_Central"/>
</dbReference>
<reference evidence="8" key="1">
    <citation type="journal article" date="2014" name="Nat. Commun.">
        <title>The tobacco genome sequence and its comparison with those of tomato and potato.</title>
        <authorList>
            <person name="Sierro N."/>
            <person name="Battey J.N."/>
            <person name="Ouadi S."/>
            <person name="Bakaher N."/>
            <person name="Bovet L."/>
            <person name="Willig A."/>
            <person name="Goepfert S."/>
            <person name="Peitsch M.C."/>
            <person name="Ivanov N.V."/>
        </authorList>
    </citation>
    <scope>NUCLEOTIDE SEQUENCE [LARGE SCALE GENOMIC DNA]</scope>
</reference>
<dbReference type="Pfam" id="PF00134">
    <property type="entry name" value="Cyclin_N"/>
    <property type="match status" value="1"/>
</dbReference>
<name>A0A1S3Y556_TOBAC</name>
<evidence type="ECO:0000256" key="4">
    <source>
        <dbReference type="ARBA" id="ARBA00023306"/>
    </source>
</evidence>
<dbReference type="GeneID" id="107772402"/>
<dbReference type="Proteomes" id="UP000790787">
    <property type="component" value="Chromosome 21"/>
</dbReference>
<dbReference type="GO" id="GO:0000307">
    <property type="term" value="C:cyclin-dependent protein kinase holoenzyme complex"/>
    <property type="evidence" value="ECO:0000318"/>
    <property type="project" value="GO_Central"/>
</dbReference>